<organism evidence="4 5">
    <name type="scientific">Plectosphaerella plurivora</name>
    <dbReference type="NCBI Taxonomy" id="936078"/>
    <lineage>
        <taxon>Eukaryota</taxon>
        <taxon>Fungi</taxon>
        <taxon>Dikarya</taxon>
        <taxon>Ascomycota</taxon>
        <taxon>Pezizomycotina</taxon>
        <taxon>Sordariomycetes</taxon>
        <taxon>Hypocreomycetidae</taxon>
        <taxon>Glomerellales</taxon>
        <taxon>Plectosphaerellaceae</taxon>
        <taxon>Plectosphaerella</taxon>
    </lineage>
</organism>
<feature type="region of interest" description="Disordered" evidence="2">
    <location>
        <begin position="1"/>
        <end position="119"/>
    </location>
</feature>
<dbReference type="Pfam" id="PF07910">
    <property type="entry name" value="Peptidase_C78"/>
    <property type="match status" value="1"/>
</dbReference>
<dbReference type="PANTHER" id="PTHR48153:SF4">
    <property type="entry name" value="UBIQUITIN CARBOXYL-TERMINAL HYDROLASE MUG105"/>
    <property type="match status" value="1"/>
</dbReference>
<accession>A0A9P9AA69</accession>
<dbReference type="Proteomes" id="UP000770015">
    <property type="component" value="Unassembled WGS sequence"/>
</dbReference>
<evidence type="ECO:0000256" key="2">
    <source>
        <dbReference type="SAM" id="MobiDB-lite"/>
    </source>
</evidence>
<dbReference type="PANTHER" id="PTHR48153">
    <property type="entry name" value="UFM1-SPECIFIC PROTEASE 2"/>
    <property type="match status" value="1"/>
</dbReference>
<dbReference type="EMBL" id="JAGSXJ010000013">
    <property type="protein sequence ID" value="KAH6686136.1"/>
    <property type="molecule type" value="Genomic_DNA"/>
</dbReference>
<protein>
    <submittedName>
        <fullName evidence="4">Peptidase family C78-domain-containing protein</fullName>
    </submittedName>
</protein>
<sequence>MPPDHDQSRARQLKSEQAALRTQPGPIQSVEASGSQLAKVDKSREGAHGLQPATQQTWRPSRHTPSNHHSRRLDGTMQKRRGLGGLLGRLGHRLLDHKPSSSKPTSRGRYRKSELGRHAKEDKMPPWLVSLLQEEGEIRSSGILPVLQQLLRLNQVTQRAYLCDSNVQHVSKLKKEGGFCGYRNIQMLASYMIAAGSDGHESFHGKLPTVLEIQEYIEAAWDSGINPLGRLETGGIKGTRKYIGTAEAQAMFKGLAIPCTAHAYMHRESGKSETQLLRDIEEYFRSGTALLPDAEQGAKVVCTRLPPVYFQHRGHSMTIIGLEKQEDGSANLLVFDPSRDDPPALRQLVGQIINDHGHPDQAISPYRRGHKYLSRYKEFETLRLKHTTSQPLKEPPL</sequence>
<keyword evidence="1" id="KW-0378">Hydrolase</keyword>
<proteinExistence type="predicted"/>
<evidence type="ECO:0000313" key="4">
    <source>
        <dbReference type="EMBL" id="KAH6686136.1"/>
    </source>
</evidence>
<evidence type="ECO:0000256" key="1">
    <source>
        <dbReference type="ARBA" id="ARBA00022801"/>
    </source>
</evidence>
<evidence type="ECO:0000259" key="3">
    <source>
        <dbReference type="Pfam" id="PF07910"/>
    </source>
</evidence>
<evidence type="ECO:0000313" key="5">
    <source>
        <dbReference type="Proteomes" id="UP000770015"/>
    </source>
</evidence>
<name>A0A9P9AA69_9PEZI</name>
<dbReference type="Gene3D" id="3.90.70.130">
    <property type="match status" value="1"/>
</dbReference>
<reference evidence="4" key="1">
    <citation type="journal article" date="2021" name="Nat. Commun.">
        <title>Genetic determinants of endophytism in the Arabidopsis root mycobiome.</title>
        <authorList>
            <person name="Mesny F."/>
            <person name="Miyauchi S."/>
            <person name="Thiergart T."/>
            <person name="Pickel B."/>
            <person name="Atanasova L."/>
            <person name="Karlsson M."/>
            <person name="Huettel B."/>
            <person name="Barry K.W."/>
            <person name="Haridas S."/>
            <person name="Chen C."/>
            <person name="Bauer D."/>
            <person name="Andreopoulos W."/>
            <person name="Pangilinan J."/>
            <person name="LaButti K."/>
            <person name="Riley R."/>
            <person name="Lipzen A."/>
            <person name="Clum A."/>
            <person name="Drula E."/>
            <person name="Henrissat B."/>
            <person name="Kohler A."/>
            <person name="Grigoriev I.V."/>
            <person name="Martin F.M."/>
            <person name="Hacquard S."/>
        </authorList>
    </citation>
    <scope>NUCLEOTIDE SEQUENCE</scope>
    <source>
        <strain evidence="4">MPI-SDFR-AT-0117</strain>
    </source>
</reference>
<dbReference type="InterPro" id="IPR012462">
    <property type="entry name" value="UFSP1/2_DUB_cat"/>
</dbReference>
<gene>
    <name evidence="4" type="ORF">F5X68DRAFT_208352</name>
</gene>
<comment type="caution">
    <text evidence="4">The sequence shown here is derived from an EMBL/GenBank/DDBJ whole genome shotgun (WGS) entry which is preliminary data.</text>
</comment>
<dbReference type="GO" id="GO:0019783">
    <property type="term" value="F:ubiquitin-like protein peptidase activity"/>
    <property type="evidence" value="ECO:0007669"/>
    <property type="project" value="UniProtKB-ARBA"/>
</dbReference>
<keyword evidence="5" id="KW-1185">Reference proteome</keyword>
<feature type="compositionally biased region" description="Basic residues" evidence="2">
    <location>
        <begin position="60"/>
        <end position="71"/>
    </location>
</feature>
<feature type="domain" description="UFSP1/2/DUB catalytic" evidence="3">
    <location>
        <begin position="158"/>
        <end position="380"/>
    </location>
</feature>
<dbReference type="AlphaFoldDB" id="A0A9P9AA69"/>
<dbReference type="OrthoDB" id="288987at2759"/>